<keyword evidence="2" id="KW-0732">Signal</keyword>
<feature type="compositionally biased region" description="Low complexity" evidence="1">
    <location>
        <begin position="44"/>
        <end position="61"/>
    </location>
</feature>
<reference evidence="4 5" key="1">
    <citation type="submission" date="2024-06" db="EMBL/GenBank/DDBJ databases">
        <title>The Natural Products Discovery Center: Release of the First 8490 Sequenced Strains for Exploring Actinobacteria Biosynthetic Diversity.</title>
        <authorList>
            <person name="Kalkreuter E."/>
            <person name="Kautsar S.A."/>
            <person name="Yang D."/>
            <person name="Bader C.D."/>
            <person name="Teijaro C.N."/>
            <person name="Fluegel L."/>
            <person name="Davis C.M."/>
            <person name="Simpson J.R."/>
            <person name="Lauterbach L."/>
            <person name="Steele A.D."/>
            <person name="Gui C."/>
            <person name="Meng S."/>
            <person name="Li G."/>
            <person name="Viehrig K."/>
            <person name="Ye F."/>
            <person name="Su P."/>
            <person name="Kiefer A.F."/>
            <person name="Nichols A."/>
            <person name="Cepeda A.J."/>
            <person name="Yan W."/>
            <person name="Fan B."/>
            <person name="Jiang Y."/>
            <person name="Adhikari A."/>
            <person name="Zheng C.-J."/>
            <person name="Schuster L."/>
            <person name="Cowan T.M."/>
            <person name="Smanski M.J."/>
            <person name="Chevrette M.G."/>
            <person name="De Carvalho L.P.S."/>
            <person name="Shen B."/>
        </authorList>
    </citation>
    <scope>NUCLEOTIDE SEQUENCE [LARGE SCALE GENOMIC DNA]</scope>
    <source>
        <strain evidence="4 5">NPDC048946</strain>
    </source>
</reference>
<feature type="signal peptide" evidence="2">
    <location>
        <begin position="1"/>
        <end position="26"/>
    </location>
</feature>
<feature type="region of interest" description="Disordered" evidence="1">
    <location>
        <begin position="31"/>
        <end position="61"/>
    </location>
</feature>
<dbReference type="GO" id="GO:0051213">
    <property type="term" value="F:dioxygenase activity"/>
    <property type="evidence" value="ECO:0007669"/>
    <property type="project" value="UniProtKB-KW"/>
</dbReference>
<accession>A0ABV3DGG2</accession>
<gene>
    <name evidence="4" type="ORF">AB0C36_15085</name>
</gene>
<dbReference type="Gene3D" id="2.60.130.10">
    <property type="entry name" value="Aromatic compound dioxygenase"/>
    <property type="match status" value="1"/>
</dbReference>
<comment type="caution">
    <text evidence="4">The sequence shown here is derived from an EMBL/GenBank/DDBJ whole genome shotgun (WGS) entry which is preliminary data.</text>
</comment>
<proteinExistence type="predicted"/>
<evidence type="ECO:0000256" key="1">
    <source>
        <dbReference type="SAM" id="MobiDB-lite"/>
    </source>
</evidence>
<dbReference type="EMBL" id="JBEZFP010000032">
    <property type="protein sequence ID" value="MEU8134828.1"/>
    <property type="molecule type" value="Genomic_DNA"/>
</dbReference>
<feature type="chain" id="PRO_5045257021" evidence="2">
    <location>
        <begin position="27"/>
        <end position="302"/>
    </location>
</feature>
<evidence type="ECO:0000313" key="4">
    <source>
        <dbReference type="EMBL" id="MEU8134828.1"/>
    </source>
</evidence>
<dbReference type="PANTHER" id="PTHR34315">
    <property type="match status" value="1"/>
</dbReference>
<evidence type="ECO:0000259" key="3">
    <source>
        <dbReference type="Pfam" id="PF00775"/>
    </source>
</evidence>
<feature type="compositionally biased region" description="Gly residues" evidence="1">
    <location>
        <begin position="282"/>
        <end position="302"/>
    </location>
</feature>
<dbReference type="PANTHER" id="PTHR34315:SF1">
    <property type="entry name" value="INTRADIOL RING-CLEAVAGE DIOXYGENASES DOMAIN-CONTAINING PROTEIN-RELATED"/>
    <property type="match status" value="1"/>
</dbReference>
<keyword evidence="5" id="KW-1185">Reference proteome</keyword>
<dbReference type="PROSITE" id="PS51318">
    <property type="entry name" value="TAT"/>
    <property type="match status" value="1"/>
</dbReference>
<feature type="region of interest" description="Disordered" evidence="1">
    <location>
        <begin position="277"/>
        <end position="302"/>
    </location>
</feature>
<dbReference type="RefSeq" id="WP_358353804.1">
    <property type="nucleotide sequence ID" value="NZ_JBEZFP010000032.1"/>
</dbReference>
<dbReference type="InterPro" id="IPR015889">
    <property type="entry name" value="Intradiol_dOase_core"/>
</dbReference>
<dbReference type="InterPro" id="IPR006311">
    <property type="entry name" value="TAT_signal"/>
</dbReference>
<dbReference type="Pfam" id="PF00775">
    <property type="entry name" value="Dioxygenase_C"/>
    <property type="match status" value="1"/>
</dbReference>
<name>A0ABV3DGG2_9ACTN</name>
<dbReference type="SUPFAM" id="SSF49482">
    <property type="entry name" value="Aromatic compound dioxygenase"/>
    <property type="match status" value="1"/>
</dbReference>
<organism evidence="4 5">
    <name type="scientific">Streptodolium elevatio</name>
    <dbReference type="NCBI Taxonomy" id="3157996"/>
    <lineage>
        <taxon>Bacteria</taxon>
        <taxon>Bacillati</taxon>
        <taxon>Actinomycetota</taxon>
        <taxon>Actinomycetes</taxon>
        <taxon>Kitasatosporales</taxon>
        <taxon>Streptomycetaceae</taxon>
        <taxon>Streptodolium</taxon>
    </lineage>
</organism>
<dbReference type="Proteomes" id="UP001551482">
    <property type="component" value="Unassembled WGS sequence"/>
</dbReference>
<evidence type="ECO:0000313" key="5">
    <source>
        <dbReference type="Proteomes" id="UP001551482"/>
    </source>
</evidence>
<feature type="domain" description="Intradiol ring-cleavage dioxygenases" evidence="3">
    <location>
        <begin position="72"/>
        <end position="180"/>
    </location>
</feature>
<protein>
    <submittedName>
        <fullName evidence="4">Intradiol ring-cleavage dioxygenase</fullName>
    </submittedName>
</protein>
<evidence type="ECO:0000256" key="2">
    <source>
        <dbReference type="SAM" id="SignalP"/>
    </source>
</evidence>
<sequence>MTANNMSRRRFLVVGTGTAAAGPALAACGDDSGNGSGDNGAKEGAVPPASASPQASGSGTTTQCVLTANATEGPYYLDDALVRQDITEGKQGVPFRLRLTVQDTTASCAAVAGAAVEIWHCDAWGYYSGFTTASPGGGVPAENTDGSSANDRTYLRGYQVAGADGVVEFTTIVPGWYTPRVMHIHVKVHTGGAQQDGTYEGGKVNFTGQLFFPDSLGEEVFPLAPYNRHSGTPTKLDGDSVYGGGGASDGLMTVTPVQAATPSAGYVGTLTLGVDTTKENSGAGGPGGGPPGGGGDSGGGRG</sequence>
<keyword evidence="4" id="KW-0560">Oxidoreductase</keyword>
<dbReference type="InterPro" id="IPR000627">
    <property type="entry name" value="Intradiol_dOase_C"/>
</dbReference>
<dbReference type="CDD" id="cd03457">
    <property type="entry name" value="intradiol_dioxygenase_like"/>
    <property type="match status" value="1"/>
</dbReference>
<keyword evidence="4" id="KW-0223">Dioxygenase</keyword>